<dbReference type="OrthoDB" id="10020332at2759"/>
<name>A0A6J8AGF9_MYTCO</name>
<protein>
    <submittedName>
        <fullName evidence="1">TRIM2_3</fullName>
    </submittedName>
</protein>
<dbReference type="Gene3D" id="2.120.10.30">
    <property type="entry name" value="TolB, C-terminal domain"/>
    <property type="match status" value="1"/>
</dbReference>
<dbReference type="InterPro" id="IPR011042">
    <property type="entry name" value="6-blade_b-propeller_TolB-like"/>
</dbReference>
<sequence>MEMNIETEIKINMGKNIDDMICLMDGRVIVVEWLVTNVIAIKNACWGISCFNNSLAVGLNMNKIHKIDLEGNTQKSLKVQSKSSLDHLLYCNDRIIFSDYGNKAVYCIDLSGKQIWQYKQDLERLNGLCKDTYGNIIVADWKSIKIVVISSDGQDSKVMLRKEDQLKRYTKCIC</sequence>
<keyword evidence="2" id="KW-1185">Reference proteome</keyword>
<gene>
    <name evidence="1" type="ORF">MCOR_7493</name>
</gene>
<proteinExistence type="predicted"/>
<dbReference type="EMBL" id="CACVKT020001377">
    <property type="protein sequence ID" value="CAC5367688.1"/>
    <property type="molecule type" value="Genomic_DNA"/>
</dbReference>
<evidence type="ECO:0000313" key="1">
    <source>
        <dbReference type="EMBL" id="CAC5367688.1"/>
    </source>
</evidence>
<accession>A0A6J8AGF9</accession>
<reference evidence="1 2" key="1">
    <citation type="submission" date="2020-06" db="EMBL/GenBank/DDBJ databases">
        <authorList>
            <person name="Li R."/>
            <person name="Bekaert M."/>
        </authorList>
    </citation>
    <scope>NUCLEOTIDE SEQUENCE [LARGE SCALE GENOMIC DNA]</scope>
    <source>
        <strain evidence="2">wild</strain>
    </source>
</reference>
<evidence type="ECO:0000313" key="2">
    <source>
        <dbReference type="Proteomes" id="UP000507470"/>
    </source>
</evidence>
<dbReference type="SUPFAM" id="SSF63825">
    <property type="entry name" value="YWTD domain"/>
    <property type="match status" value="1"/>
</dbReference>
<dbReference type="Proteomes" id="UP000507470">
    <property type="component" value="Unassembled WGS sequence"/>
</dbReference>
<dbReference type="AlphaFoldDB" id="A0A6J8AGF9"/>
<organism evidence="1 2">
    <name type="scientific">Mytilus coruscus</name>
    <name type="common">Sea mussel</name>
    <dbReference type="NCBI Taxonomy" id="42192"/>
    <lineage>
        <taxon>Eukaryota</taxon>
        <taxon>Metazoa</taxon>
        <taxon>Spiralia</taxon>
        <taxon>Lophotrochozoa</taxon>
        <taxon>Mollusca</taxon>
        <taxon>Bivalvia</taxon>
        <taxon>Autobranchia</taxon>
        <taxon>Pteriomorphia</taxon>
        <taxon>Mytilida</taxon>
        <taxon>Mytiloidea</taxon>
        <taxon>Mytilidae</taxon>
        <taxon>Mytilinae</taxon>
        <taxon>Mytilus</taxon>
    </lineage>
</organism>